<sequence length="50" mass="6090">MIESRMDIKSRIRNLEIIYKKHQLLTNSDLVIVEKRLEELKGELKCSRYR</sequence>
<dbReference type="EMBL" id="JAIOUQ010000013">
    <property type="protein sequence ID" value="MBZ2166441.1"/>
    <property type="molecule type" value="Genomic_DNA"/>
</dbReference>
<protein>
    <submittedName>
        <fullName evidence="1">Uncharacterized protein</fullName>
    </submittedName>
</protein>
<name>A0A8T5V3K1_9EURY</name>
<proteinExistence type="predicted"/>
<gene>
    <name evidence="1" type="ORF">K8N75_10370</name>
</gene>
<dbReference type="RefSeq" id="WP_223791992.1">
    <property type="nucleotide sequence ID" value="NZ_JAIOUQ010000013.1"/>
</dbReference>
<evidence type="ECO:0000313" key="2">
    <source>
        <dbReference type="Proteomes" id="UP000825933"/>
    </source>
</evidence>
<keyword evidence="2" id="KW-1185">Reference proteome</keyword>
<evidence type="ECO:0000313" key="1">
    <source>
        <dbReference type="EMBL" id="MBZ2166441.1"/>
    </source>
</evidence>
<accession>A0A8T5V3K1</accession>
<dbReference type="Proteomes" id="UP000825933">
    <property type="component" value="Unassembled WGS sequence"/>
</dbReference>
<reference evidence="2" key="1">
    <citation type="journal article" date="2022" name="Microbiol. Resour. Announc.">
        <title>Draft Genome Sequence of a Methanogenic Archaeon from West Spitsbergen Permafrost.</title>
        <authorList>
            <person name="Trubitsyn V."/>
            <person name="Rivkina E."/>
            <person name="Shcherbakova V."/>
        </authorList>
    </citation>
    <scope>NUCLEOTIDE SEQUENCE [LARGE SCALE GENOMIC DNA]</scope>
    <source>
        <strain evidence="2">VT</strain>
    </source>
</reference>
<comment type="caution">
    <text evidence="1">The sequence shown here is derived from an EMBL/GenBank/DDBJ whole genome shotgun (WGS) entry which is preliminary data.</text>
</comment>
<dbReference type="AlphaFoldDB" id="A0A8T5V3K1"/>
<organism evidence="1 2">
    <name type="scientific">Methanobacterium spitsbergense</name>
    <dbReference type="NCBI Taxonomy" id="2874285"/>
    <lineage>
        <taxon>Archaea</taxon>
        <taxon>Methanobacteriati</taxon>
        <taxon>Methanobacteriota</taxon>
        <taxon>Methanomada group</taxon>
        <taxon>Methanobacteria</taxon>
        <taxon>Methanobacteriales</taxon>
        <taxon>Methanobacteriaceae</taxon>
        <taxon>Methanobacterium</taxon>
    </lineage>
</organism>